<dbReference type="SMART" id="SM00342">
    <property type="entry name" value="HTH_ARAC"/>
    <property type="match status" value="1"/>
</dbReference>
<dbReference type="Pfam" id="PF12833">
    <property type="entry name" value="HTH_18"/>
    <property type="match status" value="1"/>
</dbReference>
<keyword evidence="1" id="KW-0805">Transcription regulation</keyword>
<dbReference type="PROSITE" id="PS00041">
    <property type="entry name" value="HTH_ARAC_FAMILY_1"/>
    <property type="match status" value="1"/>
</dbReference>
<reference evidence="6 7" key="1">
    <citation type="submission" date="2024-03" db="EMBL/GenBank/DDBJ databases">
        <title>Human intestinal bacterial collection.</title>
        <authorList>
            <person name="Pauvert C."/>
            <person name="Hitch T.C.A."/>
            <person name="Clavel T."/>
        </authorList>
    </citation>
    <scope>NUCLEOTIDE SEQUENCE [LARGE SCALE GENOMIC DNA]</scope>
    <source>
        <strain evidence="6 7">CLA-JM-H44</strain>
    </source>
</reference>
<evidence type="ECO:0000256" key="3">
    <source>
        <dbReference type="ARBA" id="ARBA00023159"/>
    </source>
</evidence>
<dbReference type="PRINTS" id="PR00032">
    <property type="entry name" value="HTHARAC"/>
</dbReference>
<dbReference type="InterPro" id="IPR050204">
    <property type="entry name" value="AraC_XylS_family_regulators"/>
</dbReference>
<feature type="domain" description="HTH araC/xylS-type" evidence="5">
    <location>
        <begin position="165"/>
        <end position="262"/>
    </location>
</feature>
<evidence type="ECO:0000313" key="6">
    <source>
        <dbReference type="EMBL" id="MEQ2441385.1"/>
    </source>
</evidence>
<gene>
    <name evidence="6" type="ORF">WMO26_11155</name>
</gene>
<dbReference type="PROSITE" id="PS01124">
    <property type="entry name" value="HTH_ARAC_FAMILY_2"/>
    <property type="match status" value="1"/>
</dbReference>
<dbReference type="SUPFAM" id="SSF51215">
    <property type="entry name" value="Regulatory protein AraC"/>
    <property type="match status" value="1"/>
</dbReference>
<dbReference type="InterPro" id="IPR018060">
    <property type="entry name" value="HTH_AraC"/>
</dbReference>
<dbReference type="Gene3D" id="1.10.10.60">
    <property type="entry name" value="Homeodomain-like"/>
    <property type="match status" value="2"/>
</dbReference>
<dbReference type="PANTHER" id="PTHR46796">
    <property type="entry name" value="HTH-TYPE TRANSCRIPTIONAL ACTIVATOR RHAS-RELATED"/>
    <property type="match status" value="1"/>
</dbReference>
<dbReference type="InterPro" id="IPR014710">
    <property type="entry name" value="RmlC-like_jellyroll"/>
</dbReference>
<dbReference type="PANTHER" id="PTHR46796:SF2">
    <property type="entry name" value="TRANSCRIPTIONAL REGULATORY PROTEIN"/>
    <property type="match status" value="1"/>
</dbReference>
<dbReference type="Proteomes" id="UP001489509">
    <property type="component" value="Unassembled WGS sequence"/>
</dbReference>
<keyword evidence="7" id="KW-1185">Reference proteome</keyword>
<evidence type="ECO:0000256" key="1">
    <source>
        <dbReference type="ARBA" id="ARBA00023015"/>
    </source>
</evidence>
<dbReference type="InterPro" id="IPR037923">
    <property type="entry name" value="HTH-like"/>
</dbReference>
<keyword evidence="4" id="KW-0804">Transcription</keyword>
<dbReference type="EMBL" id="JBBMFD010000023">
    <property type="protein sequence ID" value="MEQ2441385.1"/>
    <property type="molecule type" value="Genomic_DNA"/>
</dbReference>
<name>A0ABV1E246_9FIRM</name>
<dbReference type="Gene3D" id="2.60.120.10">
    <property type="entry name" value="Jelly Rolls"/>
    <property type="match status" value="1"/>
</dbReference>
<comment type="caution">
    <text evidence="6">The sequence shown here is derived from an EMBL/GenBank/DDBJ whole genome shotgun (WGS) entry which is preliminary data.</text>
</comment>
<evidence type="ECO:0000256" key="2">
    <source>
        <dbReference type="ARBA" id="ARBA00023125"/>
    </source>
</evidence>
<organism evidence="6 7">
    <name type="scientific">Solibaculum intestinale</name>
    <dbReference type="NCBI Taxonomy" id="3133165"/>
    <lineage>
        <taxon>Bacteria</taxon>
        <taxon>Bacillati</taxon>
        <taxon>Bacillota</taxon>
        <taxon>Clostridia</taxon>
        <taxon>Eubacteriales</taxon>
        <taxon>Oscillospiraceae</taxon>
        <taxon>Solibaculum</taxon>
    </lineage>
</organism>
<proteinExistence type="predicted"/>
<protein>
    <submittedName>
        <fullName evidence="6">AraC family transcriptional regulator</fullName>
    </submittedName>
</protein>
<dbReference type="SUPFAM" id="SSF46689">
    <property type="entry name" value="Homeodomain-like"/>
    <property type="match status" value="2"/>
</dbReference>
<dbReference type="InterPro" id="IPR020449">
    <property type="entry name" value="Tscrpt_reg_AraC-type_HTH"/>
</dbReference>
<dbReference type="RefSeq" id="WP_349220444.1">
    <property type="nucleotide sequence ID" value="NZ_JBBMFD010000023.1"/>
</dbReference>
<evidence type="ECO:0000313" key="7">
    <source>
        <dbReference type="Proteomes" id="UP001489509"/>
    </source>
</evidence>
<evidence type="ECO:0000259" key="5">
    <source>
        <dbReference type="PROSITE" id="PS01124"/>
    </source>
</evidence>
<dbReference type="InterPro" id="IPR018062">
    <property type="entry name" value="HTH_AraC-typ_CS"/>
</dbReference>
<dbReference type="InterPro" id="IPR009057">
    <property type="entry name" value="Homeodomain-like_sf"/>
</dbReference>
<keyword evidence="3" id="KW-0010">Activator</keyword>
<keyword evidence="2" id="KW-0238">DNA-binding</keyword>
<sequence length="264" mass="30772">MKSHGNIYLDKELNIEAFEVKGYADVFPTHSHEYYEFGYLISEGVRDVVYMGNNFPFSKGEMAMFNPNEFHGCRGESDMDFLSIHIPLLVIQKVFEKEIYPLFSPCIATDSAVIDHFLNLHRLIIERGPLFEREEKLYFFLDVIIHRYSSADMYTMTGSNEHKIEQICDYLDANYAKNLCLDDLSRLFGYSKFYLLREFTKYRGISPYSYLENVRINKAKKLLEAGVSIADISLETGFSHQSHFTNAFKKYMGITPKQYATTYK</sequence>
<dbReference type="InterPro" id="IPR003313">
    <property type="entry name" value="AraC-bd"/>
</dbReference>
<evidence type="ECO:0000256" key="4">
    <source>
        <dbReference type="ARBA" id="ARBA00023163"/>
    </source>
</evidence>
<dbReference type="Pfam" id="PF02311">
    <property type="entry name" value="AraC_binding"/>
    <property type="match status" value="1"/>
</dbReference>
<accession>A0ABV1E246</accession>